<evidence type="ECO:0000313" key="7">
    <source>
        <dbReference type="Proteomes" id="UP000242188"/>
    </source>
</evidence>
<dbReference type="SUPFAM" id="SSF54236">
    <property type="entry name" value="Ubiquitin-like"/>
    <property type="match status" value="1"/>
</dbReference>
<dbReference type="InterPro" id="IPR049483">
    <property type="entry name" value="FAF1_2-like_UAS"/>
</dbReference>
<dbReference type="STRING" id="6573.A0A210QMY2"/>
<dbReference type="PANTHER" id="PTHR23322:SF1">
    <property type="entry name" value="FAS-ASSOCIATED FACTOR 2"/>
    <property type="match status" value="1"/>
</dbReference>
<dbReference type="GO" id="GO:0005783">
    <property type="term" value="C:endoplasmic reticulum"/>
    <property type="evidence" value="ECO:0007669"/>
    <property type="project" value="TreeGrafter"/>
</dbReference>
<keyword evidence="3" id="KW-0175">Coiled coil</keyword>
<dbReference type="InterPro" id="IPR001012">
    <property type="entry name" value="UBX_dom"/>
</dbReference>
<sequence>MADNVELTAEQTEKLIQFQDLSGIEEIRRCQEILQQHNWDIEVAVQDTFNEREGAPSVFNEPPPPAEPRQPTMNLQPPDQRVFTVARRPPQGFFQWSYYVVMFPFRFAYTSILDILKFVFRLIRPDPRRNVTDPVGDVERFLAKYNELYGDEHPAFYRGSYSQALNDAKRELRFLLVYLHGDDHQDTHSFCRNTLGNPDVRDFINGRVLFWACNTNSPEGYRVSRALRENTYPFLALVVLRQNKMTVVARIEGPVDGQELTEKLERVMTDNETSLIAARAEREERNFTQTLRREQDEAYLESLRADQEKERTRRGDLEKLEQEKQKVVDAEMERQRMLEERELRKEDLRNSIPPEPAADHPDRVQIVLKLPHGDRVQRRFLKSDSLKHLYHFAFCHEQCPDDFHIVTNFPRRTLPCEPTEEVPEPPSFGEVGLGKMEMLFIQDNEA</sequence>
<dbReference type="InterPro" id="IPR054109">
    <property type="entry name" value="UBA_8"/>
</dbReference>
<dbReference type="InterPro" id="IPR029071">
    <property type="entry name" value="Ubiquitin-like_domsf"/>
</dbReference>
<dbReference type="SMART" id="SM00594">
    <property type="entry name" value="UAS"/>
    <property type="match status" value="1"/>
</dbReference>
<name>A0A210QMY2_MIZYE</name>
<evidence type="ECO:0000256" key="1">
    <source>
        <dbReference type="ARBA" id="ARBA00004496"/>
    </source>
</evidence>
<evidence type="ECO:0000256" key="3">
    <source>
        <dbReference type="ARBA" id="ARBA00023054"/>
    </source>
</evidence>
<feature type="domain" description="UBX" evidence="5">
    <location>
        <begin position="359"/>
        <end position="441"/>
    </location>
</feature>
<dbReference type="Proteomes" id="UP000242188">
    <property type="component" value="Unassembled WGS sequence"/>
</dbReference>
<dbReference type="GO" id="GO:0036503">
    <property type="term" value="P:ERAD pathway"/>
    <property type="evidence" value="ECO:0007669"/>
    <property type="project" value="TreeGrafter"/>
</dbReference>
<protein>
    <submittedName>
        <fullName evidence="6">FAS-associated factor 2</fullName>
    </submittedName>
</protein>
<gene>
    <name evidence="6" type="ORF">KP79_PYT23485</name>
</gene>
<accession>A0A210QMY2</accession>
<feature type="region of interest" description="Disordered" evidence="4">
    <location>
        <begin position="53"/>
        <end position="75"/>
    </location>
</feature>
<dbReference type="InterPro" id="IPR036249">
    <property type="entry name" value="Thioredoxin-like_sf"/>
</dbReference>
<dbReference type="InterPro" id="IPR006577">
    <property type="entry name" value="UAS"/>
</dbReference>
<proteinExistence type="predicted"/>
<evidence type="ECO:0000313" key="6">
    <source>
        <dbReference type="EMBL" id="OWF50061.1"/>
    </source>
</evidence>
<feature type="region of interest" description="Disordered" evidence="4">
    <location>
        <begin position="304"/>
        <end position="326"/>
    </location>
</feature>
<dbReference type="SUPFAM" id="SSF52833">
    <property type="entry name" value="Thioredoxin-like"/>
    <property type="match status" value="1"/>
</dbReference>
<reference evidence="6 7" key="1">
    <citation type="journal article" date="2017" name="Nat. Ecol. Evol.">
        <title>Scallop genome provides insights into evolution of bilaterian karyotype and development.</title>
        <authorList>
            <person name="Wang S."/>
            <person name="Zhang J."/>
            <person name="Jiao W."/>
            <person name="Li J."/>
            <person name="Xun X."/>
            <person name="Sun Y."/>
            <person name="Guo X."/>
            <person name="Huan P."/>
            <person name="Dong B."/>
            <person name="Zhang L."/>
            <person name="Hu X."/>
            <person name="Sun X."/>
            <person name="Wang J."/>
            <person name="Zhao C."/>
            <person name="Wang Y."/>
            <person name="Wang D."/>
            <person name="Huang X."/>
            <person name="Wang R."/>
            <person name="Lv J."/>
            <person name="Li Y."/>
            <person name="Zhang Z."/>
            <person name="Liu B."/>
            <person name="Lu W."/>
            <person name="Hui Y."/>
            <person name="Liang J."/>
            <person name="Zhou Z."/>
            <person name="Hou R."/>
            <person name="Li X."/>
            <person name="Liu Y."/>
            <person name="Li H."/>
            <person name="Ning X."/>
            <person name="Lin Y."/>
            <person name="Zhao L."/>
            <person name="Xing Q."/>
            <person name="Dou J."/>
            <person name="Li Y."/>
            <person name="Mao J."/>
            <person name="Guo H."/>
            <person name="Dou H."/>
            <person name="Li T."/>
            <person name="Mu C."/>
            <person name="Jiang W."/>
            <person name="Fu Q."/>
            <person name="Fu X."/>
            <person name="Miao Y."/>
            <person name="Liu J."/>
            <person name="Yu Q."/>
            <person name="Li R."/>
            <person name="Liao H."/>
            <person name="Li X."/>
            <person name="Kong Y."/>
            <person name="Jiang Z."/>
            <person name="Chourrout D."/>
            <person name="Li R."/>
            <person name="Bao Z."/>
        </authorList>
    </citation>
    <scope>NUCLEOTIDE SEQUENCE [LARGE SCALE GENOMIC DNA]</scope>
    <source>
        <strain evidence="6 7">PY_sf001</strain>
    </source>
</reference>
<dbReference type="EMBL" id="NEDP02002776">
    <property type="protein sequence ID" value="OWF50061.1"/>
    <property type="molecule type" value="Genomic_DNA"/>
</dbReference>
<dbReference type="PANTHER" id="PTHR23322">
    <property type="entry name" value="FAS-ASSOCIATED PROTEIN"/>
    <property type="match status" value="1"/>
</dbReference>
<keyword evidence="7" id="KW-1185">Reference proteome</keyword>
<dbReference type="PROSITE" id="PS50033">
    <property type="entry name" value="UBX"/>
    <property type="match status" value="1"/>
</dbReference>
<dbReference type="OrthoDB" id="1026733at2759"/>
<dbReference type="Pfam" id="PF00789">
    <property type="entry name" value="UBX"/>
    <property type="match status" value="1"/>
</dbReference>
<dbReference type="Gene3D" id="3.10.20.90">
    <property type="entry name" value="Phosphatidylinositol 3-kinase Catalytic Subunit, Chain A, domain 1"/>
    <property type="match status" value="1"/>
</dbReference>
<comment type="subcellular location">
    <subcellularLocation>
        <location evidence="1">Cytoplasm</location>
    </subcellularLocation>
</comment>
<evidence type="ECO:0000256" key="2">
    <source>
        <dbReference type="ARBA" id="ARBA00022490"/>
    </source>
</evidence>
<dbReference type="GO" id="GO:0043130">
    <property type="term" value="F:ubiquitin binding"/>
    <property type="evidence" value="ECO:0007669"/>
    <property type="project" value="TreeGrafter"/>
</dbReference>
<evidence type="ECO:0000256" key="4">
    <source>
        <dbReference type="SAM" id="MobiDB-lite"/>
    </source>
</evidence>
<dbReference type="Pfam" id="PF21021">
    <property type="entry name" value="FAF1"/>
    <property type="match status" value="1"/>
</dbReference>
<dbReference type="InterPro" id="IPR050730">
    <property type="entry name" value="UBX_domain-protein"/>
</dbReference>
<dbReference type="Gene3D" id="1.10.8.10">
    <property type="entry name" value="DNA helicase RuvA subunit, C-terminal domain"/>
    <property type="match status" value="1"/>
</dbReference>
<dbReference type="Gene3D" id="3.40.30.10">
    <property type="entry name" value="Glutaredoxin"/>
    <property type="match status" value="1"/>
</dbReference>
<organism evidence="6 7">
    <name type="scientific">Mizuhopecten yessoensis</name>
    <name type="common">Japanese scallop</name>
    <name type="synonym">Patinopecten yessoensis</name>
    <dbReference type="NCBI Taxonomy" id="6573"/>
    <lineage>
        <taxon>Eukaryota</taxon>
        <taxon>Metazoa</taxon>
        <taxon>Spiralia</taxon>
        <taxon>Lophotrochozoa</taxon>
        <taxon>Mollusca</taxon>
        <taxon>Bivalvia</taxon>
        <taxon>Autobranchia</taxon>
        <taxon>Pteriomorphia</taxon>
        <taxon>Pectinida</taxon>
        <taxon>Pectinoidea</taxon>
        <taxon>Pectinidae</taxon>
        <taxon>Mizuhopecten</taxon>
    </lineage>
</organism>
<comment type="caution">
    <text evidence="6">The sequence shown here is derived from an EMBL/GenBank/DDBJ whole genome shotgun (WGS) entry which is preliminary data.</text>
</comment>
<evidence type="ECO:0000259" key="5">
    <source>
        <dbReference type="PROSITE" id="PS50033"/>
    </source>
</evidence>
<dbReference type="Pfam" id="PF22566">
    <property type="entry name" value="UBA_8"/>
    <property type="match status" value="1"/>
</dbReference>
<dbReference type="AlphaFoldDB" id="A0A210QMY2"/>
<dbReference type="CDD" id="cd16120">
    <property type="entry name" value="UBX_UBXN3B"/>
    <property type="match status" value="1"/>
</dbReference>
<keyword evidence="2" id="KW-0963">Cytoplasm</keyword>